<evidence type="ECO:0000313" key="1">
    <source>
        <dbReference type="EMBL" id="AUB82329.1"/>
    </source>
</evidence>
<evidence type="ECO:0000313" key="2">
    <source>
        <dbReference type="Proteomes" id="UP000232638"/>
    </source>
</evidence>
<keyword evidence="2" id="KW-1185">Reference proteome</keyword>
<dbReference type="AlphaFoldDB" id="A0A2K8UA89"/>
<dbReference type="KEGG" id="tsy:THSYN_16160"/>
<name>A0A2K8UA89_9GAMM</name>
<organism evidence="1 2">
    <name type="scientific">Candidatus Thiodictyon syntrophicum</name>
    <dbReference type="NCBI Taxonomy" id="1166950"/>
    <lineage>
        <taxon>Bacteria</taxon>
        <taxon>Pseudomonadati</taxon>
        <taxon>Pseudomonadota</taxon>
        <taxon>Gammaproteobacteria</taxon>
        <taxon>Chromatiales</taxon>
        <taxon>Chromatiaceae</taxon>
        <taxon>Thiodictyon</taxon>
    </lineage>
</organism>
<protein>
    <submittedName>
        <fullName evidence="1">Uncharacterized protein</fullName>
    </submittedName>
</protein>
<sequence>MDPIGTGGAAGGFGGGGGGSTYENWDTGASSGLGTNGGFGGGRGLGLYGGGGAGLGGAIFVKRGSLVLRNVSFAGSSAFQGTSSGAAATAGQGLGGAIFICTSTQDVGCSAGIDEANSSGVTFSGGSATTAQPDLFWTEASGGENSTAGITDAAAPCGPGIALPIGQWQMLALPCQPVAGPANVANVLGNGPTANLVGANYGSSGWLMYDLPLTASAYRVLTKPSALRSGAGYWIKTLAAPVGGKLAVTGSATPVTTGLTGCQSANGCVVVPVRAGSDPTGYKLIGNPFPYDVDWSKVRVRVNGSTIYTPSEAAAANVLSNQIWIWNGNTFEYWSDALSSPGNLQYFKAFWVKVLPGATDQTIELLIPAEASTLQLGALPTGFAAPLAAAPARPWYLAWLDALIPSAAAADLPAGAWVVQLKVDAPKTGWKAQARLGQWPDAEPGYDPADLSAMAPFATPYLTLVYPQPAWGPRKGDYGTDFRPADGWPGTWNLELRTAPVGSQVVLHWTGDPAILARSRLTDRQTGKVINANDPAYANGYPLTLTTKVRSLTWDYLGN</sequence>
<dbReference type="Proteomes" id="UP000232638">
    <property type="component" value="Chromosome"/>
</dbReference>
<accession>A0A2K8UA89</accession>
<dbReference type="EMBL" id="CP020370">
    <property type="protein sequence ID" value="AUB82329.1"/>
    <property type="molecule type" value="Genomic_DNA"/>
</dbReference>
<proteinExistence type="predicted"/>
<gene>
    <name evidence="1" type="ORF">THSYN_16160</name>
</gene>
<reference evidence="1 2" key="1">
    <citation type="submission" date="2017-03" db="EMBL/GenBank/DDBJ databases">
        <title>Complete genome sequence of Candidatus 'Thiodictyon syntrophicum' sp. nov. strain Cad16T, a photolithoautotroph purple sulfur bacterium isolated from an alpine meromictic lake.</title>
        <authorList>
            <person name="Luedin S.M."/>
            <person name="Pothier J.F."/>
            <person name="Danza F."/>
            <person name="Storelli N."/>
            <person name="Wittwer M."/>
            <person name="Tonolla M."/>
        </authorList>
    </citation>
    <scope>NUCLEOTIDE SEQUENCE [LARGE SCALE GENOMIC DNA]</scope>
    <source>
        <strain evidence="1 2">Cad16T</strain>
    </source>
</reference>